<accession>A0ABW0VZU5</accession>
<name>A0ABW0VZU5_9BACL</name>
<comment type="caution">
    <text evidence="1">The sequence shown here is derived from an EMBL/GenBank/DDBJ whole genome shotgun (WGS) entry which is preliminary data.</text>
</comment>
<gene>
    <name evidence="1" type="ORF">ACFPYJ_11260</name>
</gene>
<evidence type="ECO:0000313" key="2">
    <source>
        <dbReference type="Proteomes" id="UP001596047"/>
    </source>
</evidence>
<dbReference type="Proteomes" id="UP001596047">
    <property type="component" value="Unassembled WGS sequence"/>
</dbReference>
<keyword evidence="2" id="KW-1185">Reference proteome</keyword>
<dbReference type="RefSeq" id="WP_379188221.1">
    <property type="nucleotide sequence ID" value="NZ_JBHSOW010000040.1"/>
</dbReference>
<evidence type="ECO:0000313" key="1">
    <source>
        <dbReference type="EMBL" id="MFC5649690.1"/>
    </source>
</evidence>
<organism evidence="1 2">
    <name type="scientific">Paenibacillus solisilvae</name>
    <dbReference type="NCBI Taxonomy" id="2486751"/>
    <lineage>
        <taxon>Bacteria</taxon>
        <taxon>Bacillati</taxon>
        <taxon>Bacillota</taxon>
        <taxon>Bacilli</taxon>
        <taxon>Bacillales</taxon>
        <taxon>Paenibacillaceae</taxon>
        <taxon>Paenibacillus</taxon>
    </lineage>
</organism>
<dbReference type="InterPro" id="IPR036237">
    <property type="entry name" value="Xyl_isomerase-like_sf"/>
</dbReference>
<evidence type="ECO:0008006" key="3">
    <source>
        <dbReference type="Google" id="ProtNLM"/>
    </source>
</evidence>
<protein>
    <recommendedName>
        <fullName evidence="3">Sugar phosphate isomerase/epimerase</fullName>
    </recommendedName>
</protein>
<dbReference type="SUPFAM" id="SSF51658">
    <property type="entry name" value="Xylose isomerase-like"/>
    <property type="match status" value="1"/>
</dbReference>
<reference evidence="2" key="1">
    <citation type="journal article" date="2019" name="Int. J. Syst. Evol. Microbiol.">
        <title>The Global Catalogue of Microorganisms (GCM) 10K type strain sequencing project: providing services to taxonomists for standard genome sequencing and annotation.</title>
        <authorList>
            <consortium name="The Broad Institute Genomics Platform"/>
            <consortium name="The Broad Institute Genome Sequencing Center for Infectious Disease"/>
            <person name="Wu L."/>
            <person name="Ma J."/>
        </authorList>
    </citation>
    <scope>NUCLEOTIDE SEQUENCE [LARGE SCALE GENOMIC DNA]</scope>
    <source>
        <strain evidence="2">CGMCC 1.3240</strain>
    </source>
</reference>
<proteinExistence type="predicted"/>
<sequence>MKEDYNGRKHRSKEGRYYAPVIAGQGCIDLRQILTKLKQADYDEWVSVEFEGEEDGKIGSVASIDYLKELIQTFD</sequence>
<dbReference type="Gene3D" id="3.20.20.150">
    <property type="entry name" value="Divalent-metal-dependent TIM barrel enzymes"/>
    <property type="match status" value="1"/>
</dbReference>
<dbReference type="EMBL" id="JBHSOW010000040">
    <property type="protein sequence ID" value="MFC5649690.1"/>
    <property type="molecule type" value="Genomic_DNA"/>
</dbReference>
<dbReference type="PROSITE" id="PS51257">
    <property type="entry name" value="PROKAR_LIPOPROTEIN"/>
    <property type="match status" value="1"/>
</dbReference>